<evidence type="ECO:0000313" key="7">
    <source>
        <dbReference type="EMBL" id="VAW79812.1"/>
    </source>
</evidence>
<dbReference type="GO" id="GO:0046872">
    <property type="term" value="F:metal ion binding"/>
    <property type="evidence" value="ECO:0007669"/>
    <property type="project" value="UniProtKB-KW"/>
</dbReference>
<dbReference type="AlphaFoldDB" id="A0A3B0YWU9"/>
<evidence type="ECO:0000259" key="6">
    <source>
        <dbReference type="PROSITE" id="PS51379"/>
    </source>
</evidence>
<evidence type="ECO:0000256" key="4">
    <source>
        <dbReference type="ARBA" id="ARBA00023004"/>
    </source>
</evidence>
<proteinExistence type="predicted"/>
<keyword evidence="2" id="KW-0479">Metal-binding</keyword>
<dbReference type="InterPro" id="IPR004017">
    <property type="entry name" value="Cys_rich_dom"/>
</dbReference>
<dbReference type="PIRSF" id="PIRSF000139">
    <property type="entry name" value="Glc_ox_4Fe-4S"/>
    <property type="match status" value="1"/>
</dbReference>
<keyword evidence="1" id="KW-0004">4Fe-4S</keyword>
<organism evidence="7">
    <name type="scientific">hydrothermal vent metagenome</name>
    <dbReference type="NCBI Taxonomy" id="652676"/>
    <lineage>
        <taxon>unclassified sequences</taxon>
        <taxon>metagenomes</taxon>
        <taxon>ecological metagenomes</taxon>
    </lineage>
</organism>
<dbReference type="PANTHER" id="PTHR32479">
    <property type="entry name" value="GLYCOLATE OXIDASE IRON-SULFUR SUBUNIT"/>
    <property type="match status" value="1"/>
</dbReference>
<gene>
    <name evidence="7" type="ORF">MNBD_GAMMA15-1836</name>
</gene>
<feature type="domain" description="4Fe-4S ferredoxin-type" evidence="6">
    <location>
        <begin position="66"/>
        <end position="89"/>
    </location>
</feature>
<sequence>MQTRLNTDLLATPLGKTADKVIRSCVHCGFCNATCPTYQLLGDELDGPRGRIYQIKQVLEGAPATASLQQHLDRCLTCRACETTCPSGVEYHKLLDIGRELVEQQVPRALPQRLQRKLIQFLFAETARIKPLLFLGRLVRPLLPHSLKKRIPQRRKLPAFTPGAHKRKMLLLDGCVQPAAAPHINTFATRLFDRLGIELKTITSSGCCGALHFHLGDAERARQSARRNIDAWWPAIEQGAEAIVSTATGCTPMLKEYAQLLADDPAYAQRAARMADMTRDLSEIIRDENLEDLQSRKRRRIAFHSPCTLQHAQQLDGVVEDILTRVGYTLTTVRDKHLCCGSAGTYSILQPELSQQLTRNKLEALQEKQPELIATANIGCLLQLQNGADVEVIHWVELLAESAAETPA</sequence>
<dbReference type="SUPFAM" id="SSF54862">
    <property type="entry name" value="4Fe-4S ferredoxins"/>
    <property type="match status" value="1"/>
</dbReference>
<reference evidence="7" key="1">
    <citation type="submission" date="2018-06" db="EMBL/GenBank/DDBJ databases">
        <authorList>
            <person name="Zhirakovskaya E."/>
        </authorList>
    </citation>
    <scope>NUCLEOTIDE SEQUENCE</scope>
</reference>
<evidence type="ECO:0000256" key="1">
    <source>
        <dbReference type="ARBA" id="ARBA00022485"/>
    </source>
</evidence>
<name>A0A3B0YWU9_9ZZZZ</name>
<accession>A0A3B0YWU9</accession>
<keyword evidence="3" id="KW-0677">Repeat</keyword>
<dbReference type="Gene3D" id="1.10.1060.10">
    <property type="entry name" value="Alpha-helical ferredoxin"/>
    <property type="match status" value="1"/>
</dbReference>
<keyword evidence="4" id="KW-0408">Iron</keyword>
<evidence type="ECO:0000256" key="5">
    <source>
        <dbReference type="ARBA" id="ARBA00023014"/>
    </source>
</evidence>
<dbReference type="PROSITE" id="PS51379">
    <property type="entry name" value="4FE4S_FER_2"/>
    <property type="match status" value="1"/>
</dbReference>
<dbReference type="InterPro" id="IPR017896">
    <property type="entry name" value="4Fe4S_Fe-S-bd"/>
</dbReference>
<dbReference type="Pfam" id="PF13183">
    <property type="entry name" value="Fer4_8"/>
    <property type="match status" value="1"/>
</dbReference>
<dbReference type="EC" id="1.1.99.14" evidence="7"/>
<dbReference type="InterPro" id="IPR012257">
    <property type="entry name" value="Glc_ox_4Fe-4S"/>
</dbReference>
<keyword evidence="5" id="KW-0411">Iron-sulfur</keyword>
<evidence type="ECO:0000256" key="3">
    <source>
        <dbReference type="ARBA" id="ARBA00022737"/>
    </source>
</evidence>
<dbReference type="NCBIfam" id="NF008434">
    <property type="entry name" value="PRK11274.1"/>
    <property type="match status" value="1"/>
</dbReference>
<keyword evidence="7" id="KW-0560">Oxidoreductase</keyword>
<dbReference type="PROSITE" id="PS00198">
    <property type="entry name" value="4FE4S_FER_1"/>
    <property type="match status" value="1"/>
</dbReference>
<dbReference type="GO" id="GO:0019154">
    <property type="term" value="F:glycolate dehydrogenase activity"/>
    <property type="evidence" value="ECO:0007669"/>
    <property type="project" value="UniProtKB-EC"/>
</dbReference>
<evidence type="ECO:0000256" key="2">
    <source>
        <dbReference type="ARBA" id="ARBA00022723"/>
    </source>
</evidence>
<dbReference type="EMBL" id="UOFN01000120">
    <property type="protein sequence ID" value="VAW79812.1"/>
    <property type="molecule type" value="Genomic_DNA"/>
</dbReference>
<dbReference type="GO" id="GO:0051539">
    <property type="term" value="F:4 iron, 4 sulfur cluster binding"/>
    <property type="evidence" value="ECO:0007669"/>
    <property type="project" value="UniProtKB-KW"/>
</dbReference>
<dbReference type="Pfam" id="PF02754">
    <property type="entry name" value="CCG"/>
    <property type="match status" value="2"/>
</dbReference>
<dbReference type="PANTHER" id="PTHR32479:SF17">
    <property type="entry name" value="GLYCOLATE OXIDASE IRON-SULFUR SUBUNIT"/>
    <property type="match status" value="1"/>
</dbReference>
<dbReference type="FunFam" id="1.10.1060.10:FF:000012">
    <property type="entry name" value="Glycolate oxidase iron-sulfur subunit"/>
    <property type="match status" value="1"/>
</dbReference>
<protein>
    <submittedName>
        <fullName evidence="7">Glycolate dehydrogenase, iron-sulfur subunit GlcF</fullName>
        <ecNumber evidence="7">1.1.99.14</ecNumber>
    </submittedName>
</protein>
<dbReference type="InterPro" id="IPR017900">
    <property type="entry name" value="4Fe4S_Fe_S_CS"/>
</dbReference>
<dbReference type="InterPro" id="IPR009051">
    <property type="entry name" value="Helical_ferredxn"/>
</dbReference>